<evidence type="ECO:0000313" key="2">
    <source>
        <dbReference type="EMBL" id="GEU34818.1"/>
    </source>
</evidence>
<evidence type="ECO:0000259" key="1">
    <source>
        <dbReference type="Pfam" id="PF14111"/>
    </source>
</evidence>
<dbReference type="InterPro" id="IPR025558">
    <property type="entry name" value="DUF4283"/>
</dbReference>
<protein>
    <submittedName>
        <fullName evidence="2">ATPase, F1/V1/A1 complex, alpha/beta subunit, zinc knuckle CX2CX4HX4C</fullName>
    </submittedName>
</protein>
<accession>A0A6L2JCQ9</accession>
<dbReference type="Pfam" id="PF14111">
    <property type="entry name" value="DUF4283"/>
    <property type="match status" value="1"/>
</dbReference>
<reference evidence="2" key="1">
    <citation type="journal article" date="2019" name="Sci. Rep.">
        <title>Draft genome of Tanacetum cinerariifolium, the natural source of mosquito coil.</title>
        <authorList>
            <person name="Yamashiro T."/>
            <person name="Shiraishi A."/>
            <person name="Satake H."/>
            <person name="Nakayama K."/>
        </authorList>
    </citation>
    <scope>NUCLEOTIDE SEQUENCE</scope>
</reference>
<feature type="domain" description="DUF4283" evidence="1">
    <location>
        <begin position="119"/>
        <end position="195"/>
    </location>
</feature>
<comment type="caution">
    <text evidence="2">The sequence shown here is derived from an EMBL/GenBank/DDBJ whole genome shotgun (WGS) entry which is preliminary data.</text>
</comment>
<dbReference type="EMBL" id="BKCJ010000621">
    <property type="protein sequence ID" value="GEU34818.1"/>
    <property type="molecule type" value="Genomic_DNA"/>
</dbReference>
<name>A0A6L2JCQ9_TANCI</name>
<proteinExistence type="predicted"/>
<gene>
    <name evidence="2" type="ORF">Tci_006796</name>
</gene>
<dbReference type="AlphaFoldDB" id="A0A6L2JCQ9"/>
<organism evidence="2">
    <name type="scientific">Tanacetum cinerariifolium</name>
    <name type="common">Dalmatian daisy</name>
    <name type="synonym">Chrysanthemum cinerariifolium</name>
    <dbReference type="NCBI Taxonomy" id="118510"/>
    <lineage>
        <taxon>Eukaryota</taxon>
        <taxon>Viridiplantae</taxon>
        <taxon>Streptophyta</taxon>
        <taxon>Embryophyta</taxon>
        <taxon>Tracheophyta</taxon>
        <taxon>Spermatophyta</taxon>
        <taxon>Magnoliopsida</taxon>
        <taxon>eudicotyledons</taxon>
        <taxon>Gunneridae</taxon>
        <taxon>Pentapetalae</taxon>
        <taxon>asterids</taxon>
        <taxon>campanulids</taxon>
        <taxon>Asterales</taxon>
        <taxon>Asteraceae</taxon>
        <taxon>Asteroideae</taxon>
        <taxon>Anthemideae</taxon>
        <taxon>Anthemidinae</taxon>
        <taxon>Tanacetum</taxon>
    </lineage>
</organism>
<sequence length="410" mass="45429">MLSKFIFCFGHGVNIVSKVVPLDNVGMASINTTPTNVATVKGTVLEADETTCMNNPSPNESNKREAVGIIDDTKQGMDNIILKQDIPKKVHVFVLTNDEKIVGADVAIPITVVDEMCANFANTLYGYFIGERLEFLIVEAHAWAKYRLERAIFRNGFFFFKFSSHKGMVKTIEGGPWFIRSMSIFLNIWAANTKLKREEITKGEFCPAKDKKANSDSSSGDGCMYLNRTPTWKIHLNRMIIHPSCSTKSANGAGDQPSFYPTVIMNDSSCSINENGYFKDDIDLDQQRNNIEKLMDEAKVLDTNTNNDMDGIVDTNTNVVSTNNKSAPAEVNGSDKGSLWEQFRKSCEVSTSKHSSSMSDSKDSEVEEVCMPGVIPGGGFLDGLEDDLDCYDGYEAQVYDLTERGQAFCD</sequence>